<accession>A0A1H8SVL1</accession>
<dbReference type="Proteomes" id="UP000198582">
    <property type="component" value="Unassembled WGS sequence"/>
</dbReference>
<keyword evidence="2" id="KW-1185">Reference proteome</keyword>
<evidence type="ECO:0000313" key="1">
    <source>
        <dbReference type="EMBL" id="SEO82701.1"/>
    </source>
</evidence>
<dbReference type="EMBL" id="FOEF01000002">
    <property type="protein sequence ID" value="SEO82701.1"/>
    <property type="molecule type" value="Genomic_DNA"/>
</dbReference>
<dbReference type="RefSeq" id="WP_177231202.1">
    <property type="nucleotide sequence ID" value="NZ_FOEF01000002.1"/>
</dbReference>
<name>A0A1H8SVL1_9PSEU</name>
<reference evidence="1 2" key="1">
    <citation type="submission" date="2016-10" db="EMBL/GenBank/DDBJ databases">
        <authorList>
            <person name="de Groot N.N."/>
        </authorList>
    </citation>
    <scope>NUCLEOTIDE SEQUENCE [LARGE SCALE GENOMIC DNA]</scope>
    <source>
        <strain evidence="1 2">DSM 44993</strain>
    </source>
</reference>
<evidence type="ECO:0000313" key="2">
    <source>
        <dbReference type="Proteomes" id="UP000198582"/>
    </source>
</evidence>
<dbReference type="STRING" id="394193.SAMN04489732_102304"/>
<proteinExistence type="predicted"/>
<dbReference type="AlphaFoldDB" id="A0A1H8SVL1"/>
<sequence length="45" mass="4678">MSGYSRMADSPGARQWLGEAAHLVSRAEDTMLAVAREADGTALAG</sequence>
<protein>
    <submittedName>
        <fullName evidence="1">Uncharacterized protein</fullName>
    </submittedName>
</protein>
<gene>
    <name evidence="1" type="ORF">SAMN04489732_102304</name>
</gene>
<organism evidence="1 2">
    <name type="scientific">Amycolatopsis saalfeldensis</name>
    <dbReference type="NCBI Taxonomy" id="394193"/>
    <lineage>
        <taxon>Bacteria</taxon>
        <taxon>Bacillati</taxon>
        <taxon>Actinomycetota</taxon>
        <taxon>Actinomycetes</taxon>
        <taxon>Pseudonocardiales</taxon>
        <taxon>Pseudonocardiaceae</taxon>
        <taxon>Amycolatopsis</taxon>
    </lineage>
</organism>